<dbReference type="Proteomes" id="UP000595847">
    <property type="component" value="Chromosome"/>
</dbReference>
<gene>
    <name evidence="1" type="ORF">JD108_14710</name>
    <name evidence="2" type="ORF">KDJ56_14655</name>
</gene>
<proteinExistence type="predicted"/>
<dbReference type="EMBL" id="CP066308">
    <property type="protein sequence ID" value="QQE73160.1"/>
    <property type="molecule type" value="Genomic_DNA"/>
</dbReference>
<organism evidence="1 3">
    <name type="scientific">Brevibacillus composti</name>
    <dbReference type="NCBI Taxonomy" id="2796470"/>
    <lineage>
        <taxon>Bacteria</taxon>
        <taxon>Bacillati</taxon>
        <taxon>Bacillota</taxon>
        <taxon>Bacilli</taxon>
        <taxon>Bacillales</taxon>
        <taxon>Paenibacillaceae</taxon>
        <taxon>Brevibacillus</taxon>
    </lineage>
</organism>
<dbReference type="Proteomes" id="UP000677234">
    <property type="component" value="Chromosome"/>
</dbReference>
<dbReference type="KEGG" id="bcop:JD108_14710"/>
<sequence>MNKQAIQHAGLTAIARRGFPNHKRAHYRKHSETPLASRIGLVRQITDDLAGEEWAQLEHVKAEDRWERVTDKPLLAVSTSAHTLIDGRPSVPSLLDHLADYILAEDHARGLKQTRVPDEYAAEERPYIGSGAADFVVLRHYGHLRIGPRNRRRVKRCEGCEWFFLDRSRNNMGKTCSDECARYRDKIRKRIQRTGDPRTRRDQERHMLEYPFYSPVELREIPHYSETPTKDAKMERGKRNGWRALKWVPESEYEGKRHRPRARGMWREAEEPGKIVTYNVRDVTAEWMRAREWQNYRNHRHSLDNHAI</sequence>
<keyword evidence="4" id="KW-1185">Reference proteome</keyword>
<reference evidence="2" key="2">
    <citation type="submission" date="2021-04" db="EMBL/GenBank/DDBJ databases">
        <title>Brevibacillus composti FJAT-54423, complete genome.</title>
        <authorList>
            <person name="Tang R."/>
        </authorList>
    </citation>
    <scope>NUCLEOTIDE SEQUENCE</scope>
    <source>
        <strain evidence="2">FJAT-54424</strain>
    </source>
</reference>
<evidence type="ECO:0000313" key="3">
    <source>
        <dbReference type="Proteomes" id="UP000595847"/>
    </source>
</evidence>
<dbReference type="Gene3D" id="1.10.3300.10">
    <property type="entry name" value="Jann2411-like domain"/>
    <property type="match status" value="1"/>
</dbReference>
<dbReference type="RefSeq" id="WP_198826790.1">
    <property type="nucleotide sequence ID" value="NZ_CP066308.1"/>
</dbReference>
<reference evidence="1 3" key="1">
    <citation type="submission" date="2020-12" db="EMBL/GenBank/DDBJ databases">
        <title>strain FJAT-54423T represents a novel species of the genus Brevibacillus.</title>
        <authorList>
            <person name="Tang R."/>
        </authorList>
    </citation>
    <scope>NUCLEOTIDE SEQUENCE [LARGE SCALE GENOMIC DNA]</scope>
    <source>
        <strain evidence="1 3">FJAT-54423</strain>
    </source>
</reference>
<evidence type="ECO:0000313" key="1">
    <source>
        <dbReference type="EMBL" id="QQE73160.1"/>
    </source>
</evidence>
<dbReference type="AlphaFoldDB" id="A0A7T5EIG1"/>
<accession>A0A7T5EIG1</accession>
<protein>
    <submittedName>
        <fullName evidence="1">CGNR zinc finger domain-containing protein</fullName>
    </submittedName>
</protein>
<dbReference type="SUPFAM" id="SSF160904">
    <property type="entry name" value="Jann2411-like"/>
    <property type="match status" value="1"/>
</dbReference>
<dbReference type="InterPro" id="IPR023286">
    <property type="entry name" value="ABATE_dom_sf"/>
</dbReference>
<dbReference type="EMBL" id="CP073708">
    <property type="protein sequence ID" value="QUO40238.1"/>
    <property type="molecule type" value="Genomic_DNA"/>
</dbReference>
<evidence type="ECO:0000313" key="4">
    <source>
        <dbReference type="Proteomes" id="UP000677234"/>
    </source>
</evidence>
<name>A0A7T5EIG1_9BACL</name>
<evidence type="ECO:0000313" key="2">
    <source>
        <dbReference type="EMBL" id="QUO40238.1"/>
    </source>
</evidence>